<dbReference type="FunFam" id="3.40.50.300:FF:000065">
    <property type="entry name" value="Eukaryotic translation initiation factor 2 subunit gamma"/>
    <property type="match status" value="1"/>
</dbReference>
<keyword evidence="4" id="KW-0547">Nucleotide-binding</keyword>
<dbReference type="InterPro" id="IPR044128">
    <property type="entry name" value="eIF2g_GTP-bd"/>
</dbReference>
<dbReference type="EC" id="3.6.5.3" evidence="2"/>
<dbReference type="CDD" id="cd15490">
    <property type="entry name" value="eIF2_gamma_III"/>
    <property type="match status" value="1"/>
</dbReference>
<protein>
    <recommendedName>
        <fullName evidence="2">protein-synthesizing GTPase</fullName>
        <ecNumber evidence="2">3.6.5.3</ecNumber>
    </recommendedName>
</protein>
<keyword evidence="10" id="KW-0251">Elongation factor</keyword>
<dbReference type="GO" id="GO:0003746">
    <property type="term" value="F:translation elongation factor activity"/>
    <property type="evidence" value="ECO:0007669"/>
    <property type="project" value="UniProtKB-KW"/>
</dbReference>
<keyword evidence="7" id="KW-0342">GTP-binding</keyword>
<name>A0A8J6B7Y8_9EUKA</name>
<dbReference type="GO" id="GO:0000049">
    <property type="term" value="F:tRNA binding"/>
    <property type="evidence" value="ECO:0007669"/>
    <property type="project" value="InterPro"/>
</dbReference>
<dbReference type="PANTHER" id="PTHR42854:SF3">
    <property type="entry name" value="EUKARYOTIC TRANSLATION INITIATION FACTOR 2 SUBUNIT 3-RELATED"/>
    <property type="match status" value="1"/>
</dbReference>
<dbReference type="InterPro" id="IPR050543">
    <property type="entry name" value="eIF2G"/>
</dbReference>
<comment type="catalytic activity">
    <reaction evidence="8">
        <text>GTP + H2O = GDP + phosphate + H(+)</text>
        <dbReference type="Rhea" id="RHEA:19669"/>
        <dbReference type="ChEBI" id="CHEBI:15377"/>
        <dbReference type="ChEBI" id="CHEBI:15378"/>
        <dbReference type="ChEBI" id="CHEBI:37565"/>
        <dbReference type="ChEBI" id="CHEBI:43474"/>
        <dbReference type="ChEBI" id="CHEBI:58189"/>
        <dbReference type="EC" id="3.6.5.3"/>
    </reaction>
</comment>
<dbReference type="PRINTS" id="PR00315">
    <property type="entry name" value="ELONGATNFCT"/>
</dbReference>
<dbReference type="InterPro" id="IPR015256">
    <property type="entry name" value="eIF2g_C"/>
</dbReference>
<accession>A0A8J6B7Y8</accession>
<organism evidence="10 11">
    <name type="scientific">Carpediemonas membranifera</name>
    <dbReference type="NCBI Taxonomy" id="201153"/>
    <lineage>
        <taxon>Eukaryota</taxon>
        <taxon>Metamonada</taxon>
        <taxon>Carpediemonas-like organisms</taxon>
        <taxon>Carpediemonas</taxon>
    </lineage>
</organism>
<dbReference type="FunFam" id="2.40.30.10:FF:000009">
    <property type="entry name" value="Eukaryotic translation initiation factor 2 subunit gamma"/>
    <property type="match status" value="1"/>
</dbReference>
<dbReference type="Pfam" id="PF00009">
    <property type="entry name" value="GTP_EFTU"/>
    <property type="match status" value="1"/>
</dbReference>
<dbReference type="GO" id="GO:0005850">
    <property type="term" value="C:eukaryotic translation initiation factor 2 complex"/>
    <property type="evidence" value="ECO:0007669"/>
    <property type="project" value="TreeGrafter"/>
</dbReference>
<dbReference type="Proteomes" id="UP000717585">
    <property type="component" value="Unassembled WGS sequence"/>
</dbReference>
<dbReference type="GO" id="GO:0001731">
    <property type="term" value="P:formation of translation preinitiation complex"/>
    <property type="evidence" value="ECO:0007669"/>
    <property type="project" value="TreeGrafter"/>
</dbReference>
<dbReference type="AlphaFoldDB" id="A0A8J6B7Y8"/>
<dbReference type="PROSITE" id="PS51722">
    <property type="entry name" value="G_TR_2"/>
    <property type="match status" value="1"/>
</dbReference>
<evidence type="ECO:0000256" key="1">
    <source>
        <dbReference type="ARBA" id="ARBA00007249"/>
    </source>
</evidence>
<evidence type="ECO:0000256" key="4">
    <source>
        <dbReference type="ARBA" id="ARBA00022741"/>
    </source>
</evidence>
<dbReference type="InterPro" id="IPR000795">
    <property type="entry name" value="T_Tr_GTP-bd_dom"/>
</dbReference>
<comment type="caution">
    <text evidence="10">The sequence shown here is derived from an EMBL/GenBank/DDBJ whole genome shotgun (WGS) entry which is preliminary data.</text>
</comment>
<dbReference type="GO" id="GO:0005829">
    <property type="term" value="C:cytosol"/>
    <property type="evidence" value="ECO:0007669"/>
    <property type="project" value="TreeGrafter"/>
</dbReference>
<evidence type="ECO:0000256" key="2">
    <source>
        <dbReference type="ARBA" id="ARBA00011986"/>
    </source>
</evidence>
<dbReference type="SUPFAM" id="SSF50465">
    <property type="entry name" value="EF-Tu/eEF-1alpha/eIF2-gamma C-terminal domain"/>
    <property type="match status" value="1"/>
</dbReference>
<gene>
    <name evidence="10" type="ORF">J8273_3861</name>
</gene>
<reference evidence="10" key="1">
    <citation type="submission" date="2021-05" db="EMBL/GenBank/DDBJ databases">
        <title>A free-living protist that lacks canonical eukaryotic 1 DNA replication and segregation systems.</title>
        <authorList>
            <person name="Salas-Leiva D.E."/>
            <person name="Tromer E.C."/>
            <person name="Curtis B.A."/>
            <person name="Jerlstrom-Hultqvist J."/>
            <person name="Kolisko M."/>
            <person name="Yi Z."/>
            <person name="Salas-Leiva J.S."/>
            <person name="Gallot-Lavallee L."/>
            <person name="Kops G.J.P.L."/>
            <person name="Archibald J.M."/>
            <person name="Simpson A.G.B."/>
            <person name="Roger A.J."/>
        </authorList>
    </citation>
    <scope>NUCLEOTIDE SEQUENCE</scope>
    <source>
        <strain evidence="10">BICM</strain>
    </source>
</reference>
<keyword evidence="3" id="KW-0396">Initiation factor</keyword>
<dbReference type="CDD" id="cd03688">
    <property type="entry name" value="eIF2_gamma_II"/>
    <property type="match status" value="1"/>
</dbReference>
<feature type="domain" description="Tr-type G" evidence="9">
    <location>
        <begin position="31"/>
        <end position="234"/>
    </location>
</feature>
<evidence type="ECO:0000256" key="7">
    <source>
        <dbReference type="ARBA" id="ARBA00023134"/>
    </source>
</evidence>
<dbReference type="InterPro" id="IPR044127">
    <property type="entry name" value="eIF2g_dom_2"/>
</dbReference>
<evidence type="ECO:0000313" key="11">
    <source>
        <dbReference type="Proteomes" id="UP000717585"/>
    </source>
</evidence>
<evidence type="ECO:0000313" key="10">
    <source>
        <dbReference type="EMBL" id="KAG9394607.1"/>
    </source>
</evidence>
<dbReference type="Gene3D" id="2.40.30.10">
    <property type="entry name" value="Translation factors"/>
    <property type="match status" value="2"/>
</dbReference>
<dbReference type="GO" id="GO:0003743">
    <property type="term" value="F:translation initiation factor activity"/>
    <property type="evidence" value="ECO:0007669"/>
    <property type="project" value="UniProtKB-KW"/>
</dbReference>
<keyword evidence="6" id="KW-0648">Protein biosynthesis</keyword>
<dbReference type="Pfam" id="PF09173">
    <property type="entry name" value="eIF2_C"/>
    <property type="match status" value="1"/>
</dbReference>
<dbReference type="GO" id="GO:0003924">
    <property type="term" value="F:GTPase activity"/>
    <property type="evidence" value="ECO:0007669"/>
    <property type="project" value="InterPro"/>
</dbReference>
<dbReference type="SUPFAM" id="SSF52540">
    <property type="entry name" value="P-loop containing nucleoside triphosphate hydrolases"/>
    <property type="match status" value="1"/>
</dbReference>
<dbReference type="InterPro" id="IPR009001">
    <property type="entry name" value="Transl_elong_EF1A/Init_IF2_C"/>
</dbReference>
<dbReference type="CDD" id="cd01888">
    <property type="entry name" value="eIF2_gamma"/>
    <property type="match status" value="1"/>
</dbReference>
<dbReference type="NCBIfam" id="NF003077">
    <property type="entry name" value="PRK04000.1"/>
    <property type="match status" value="1"/>
</dbReference>
<dbReference type="PANTHER" id="PTHR42854">
    <property type="entry name" value="EUKARYOTIC TRANSLATION INITIATION FACTOR 2 SUBUNIT 3 FAMILY MEMBER"/>
    <property type="match status" value="1"/>
</dbReference>
<evidence type="ECO:0000259" key="9">
    <source>
        <dbReference type="PROSITE" id="PS51722"/>
    </source>
</evidence>
<dbReference type="SUPFAM" id="SSF50447">
    <property type="entry name" value="Translation proteins"/>
    <property type="match status" value="1"/>
</dbReference>
<evidence type="ECO:0000256" key="3">
    <source>
        <dbReference type="ARBA" id="ARBA00022540"/>
    </source>
</evidence>
<evidence type="ECO:0000256" key="8">
    <source>
        <dbReference type="ARBA" id="ARBA00048107"/>
    </source>
</evidence>
<evidence type="ECO:0000256" key="6">
    <source>
        <dbReference type="ARBA" id="ARBA00022917"/>
    </source>
</evidence>
<dbReference type="EMBL" id="JAHDYR010000014">
    <property type="protein sequence ID" value="KAG9394607.1"/>
    <property type="molecule type" value="Genomic_DNA"/>
</dbReference>
<dbReference type="InterPro" id="IPR027417">
    <property type="entry name" value="P-loop_NTPase"/>
</dbReference>
<evidence type="ECO:0000256" key="5">
    <source>
        <dbReference type="ARBA" id="ARBA00022801"/>
    </source>
</evidence>
<sequence length="466" mass="50555">MLSVQSLSDVDELLAMDPEKAILDPRVISRQATMNVGTIGHVAHGKSTVVKALSGVQTVRFKNEIERNITIKLGYANAKMYTCPQCPPPDRNYSFGSSTADDIKCPKCGNVMKLERHVSFVDCPGHDVLMATMINGAAVMDAALLLIAANETCPQPQTSEHLAAVEIMKLRNIVILQNKIDLIKEQTAKAQYDDIQSFIKNTIARGSPVVPISAQLQHNIDCVVEHILRLPIPKRSLTMDAKFIVIRSFDVNLPGTTADKLQGGIAGGSLLHGMLKVGDFIEVRPGVLEKKEGTQEYVCSPIRSKIVSLNTEKNQLMYAVPGGLIGIGTLIDPVLCRANRLVGQVLGKIGKLPRIYSVLTIKYFLLQSLLGVRTDSAGGDTVISRLRKNESLMINIGSTSTGGTVIGLAEGNVVRIALTTPVCVEVGNANPEKVALSRRIEYHWRLIGWGEVTNGVEAQVDNRYSG</sequence>
<comment type="similarity">
    <text evidence="1">Belongs to the TRAFAC class translation factor GTPase superfamily. Classic translation factor GTPase family. EF-Tu/EF-1A subfamily.</text>
</comment>
<keyword evidence="11" id="KW-1185">Reference proteome</keyword>
<dbReference type="GO" id="GO:0005525">
    <property type="term" value="F:GTP binding"/>
    <property type="evidence" value="ECO:0007669"/>
    <property type="project" value="UniProtKB-KW"/>
</dbReference>
<dbReference type="Gene3D" id="3.40.50.300">
    <property type="entry name" value="P-loop containing nucleotide triphosphate hydrolases"/>
    <property type="match status" value="1"/>
</dbReference>
<proteinExistence type="inferred from homology"/>
<dbReference type="OrthoDB" id="1045173at2759"/>
<keyword evidence="5" id="KW-0378">Hydrolase</keyword>
<dbReference type="InterPro" id="IPR009000">
    <property type="entry name" value="Transl_B-barrel_sf"/>
</dbReference>